<evidence type="ECO:0000313" key="5">
    <source>
        <dbReference type="Proteomes" id="UP000078555"/>
    </source>
</evidence>
<feature type="region of interest" description="Disordered" evidence="1">
    <location>
        <begin position="1"/>
        <end position="114"/>
    </location>
</feature>
<keyword evidence="5" id="KW-1185">Reference proteome</keyword>
<organism evidence="2 5">
    <name type="scientific">Plasmodium ovale wallikeri</name>
    <dbReference type="NCBI Taxonomy" id="864142"/>
    <lineage>
        <taxon>Eukaryota</taxon>
        <taxon>Sar</taxon>
        <taxon>Alveolata</taxon>
        <taxon>Apicomplexa</taxon>
        <taxon>Aconoidasida</taxon>
        <taxon>Haemosporida</taxon>
        <taxon>Plasmodiidae</taxon>
        <taxon>Plasmodium</taxon>
        <taxon>Plasmodium (Plasmodium)</taxon>
    </lineage>
</organism>
<reference evidence="4" key="2">
    <citation type="submission" date="2016-05" db="EMBL/GenBank/DDBJ databases">
        <authorList>
            <person name="Naeem Raeece"/>
        </authorList>
    </citation>
    <scope>NUCLEOTIDE SEQUENCE [LARGE SCALE GENOMIC DNA]</scope>
</reference>
<reference evidence="2" key="3">
    <citation type="submission" date="2016-05" db="EMBL/GenBank/DDBJ databases">
        <authorList>
            <person name="Lavstsen T."/>
            <person name="Jespersen J.S."/>
        </authorList>
    </citation>
    <scope>NUCLEOTIDE SEQUENCE [LARGE SCALE GENOMIC DNA]</scope>
</reference>
<dbReference type="Proteomes" id="UP000078555">
    <property type="component" value="Unassembled WGS sequence"/>
</dbReference>
<proteinExistence type="predicted"/>
<dbReference type="AlphaFoldDB" id="A0A1A8ZP13"/>
<sequence length="114" mass="12504">MANGSGHKNTTKKELRSANIHKQGSSKSEKTGKPQISSGCAKWAKQNGQKQNAQKVKCAKVKRAKVKRASEHVNKWKSSNRGSPRLLRDVLSKGGLTIIDEKGKKKKGERTSPI</sequence>
<feature type="compositionally biased region" description="Basic residues" evidence="1">
    <location>
        <begin position="57"/>
        <end position="67"/>
    </location>
</feature>
<reference evidence="5" key="1">
    <citation type="submission" date="2016-05" db="EMBL/GenBank/DDBJ databases">
        <authorList>
            <person name="Naeem R."/>
        </authorList>
    </citation>
    <scope>NUCLEOTIDE SEQUENCE [LARGE SCALE GENOMIC DNA]</scope>
</reference>
<dbReference type="Proteomes" id="UP000078550">
    <property type="component" value="Unassembled WGS sequence"/>
</dbReference>
<evidence type="ECO:0000313" key="3">
    <source>
        <dbReference type="EMBL" id="SBT57837.1"/>
    </source>
</evidence>
<accession>A0A1A8ZP13</accession>
<evidence type="ECO:0000313" key="2">
    <source>
        <dbReference type="EMBL" id="SBT45610.1"/>
    </source>
</evidence>
<evidence type="ECO:0000313" key="4">
    <source>
        <dbReference type="Proteomes" id="UP000078550"/>
    </source>
</evidence>
<dbReference type="EMBL" id="FLRE01002017">
    <property type="protein sequence ID" value="SBT57837.1"/>
    <property type="molecule type" value="Genomic_DNA"/>
</dbReference>
<protein>
    <submittedName>
        <fullName evidence="2">Uncharacterized protein</fullName>
    </submittedName>
</protein>
<evidence type="ECO:0000256" key="1">
    <source>
        <dbReference type="SAM" id="MobiDB-lite"/>
    </source>
</evidence>
<feature type="compositionally biased region" description="Low complexity" evidence="1">
    <location>
        <begin position="41"/>
        <end position="56"/>
    </location>
</feature>
<gene>
    <name evidence="2" type="ORF">POVWA1_052200</name>
    <name evidence="3" type="ORF">POVWA2_081890</name>
</gene>
<name>A0A1A8ZP13_PLAOA</name>
<dbReference type="EMBL" id="FLRD01000137">
    <property type="protein sequence ID" value="SBT45610.1"/>
    <property type="molecule type" value="Genomic_DNA"/>
</dbReference>